<dbReference type="InterPro" id="IPR029058">
    <property type="entry name" value="AB_hydrolase_fold"/>
</dbReference>
<sequence length="251" mass="27809">MNQWLQPAETDPEAPLRLFLFHYAGGGASMYRDWPPLLPGDIAYQCIQMPGRQERRTEAAFTDIEPLVDMMAEQIAADLDDRPFAFFGHCMGGQLAYRTAVALERAGERGPSLLGVASWAPEGFHTVPPEQADRPQAEILEWMGSLGSMPEEILQDKEMLSMLIPVMRADLQVCASYRDDAAAVSCPVVTYSAKTDPLVESAAMASWRSRTPDYLGNSEFVGGHFFIHDEALAISADFTRLMRRYAGAVTR</sequence>
<dbReference type="PANTHER" id="PTHR11487">
    <property type="entry name" value="THIOESTERASE"/>
    <property type="match status" value="1"/>
</dbReference>
<feature type="domain" description="Thioesterase" evidence="2">
    <location>
        <begin position="17"/>
        <end position="229"/>
    </location>
</feature>
<dbReference type="Pfam" id="PF00975">
    <property type="entry name" value="Thioesterase"/>
    <property type="match status" value="1"/>
</dbReference>
<evidence type="ECO:0000259" key="2">
    <source>
        <dbReference type="Pfam" id="PF00975"/>
    </source>
</evidence>
<name>A0A561EVH0_9ACTN</name>
<evidence type="ECO:0000256" key="1">
    <source>
        <dbReference type="ARBA" id="ARBA00007169"/>
    </source>
</evidence>
<dbReference type="RefSeq" id="WP_145793448.1">
    <property type="nucleotide sequence ID" value="NZ_BAAABR010000015.1"/>
</dbReference>
<keyword evidence="4" id="KW-1185">Reference proteome</keyword>
<dbReference type="Gene3D" id="3.40.50.1820">
    <property type="entry name" value="alpha/beta hydrolase"/>
    <property type="match status" value="1"/>
</dbReference>
<proteinExistence type="inferred from homology"/>
<organism evidence="3 4">
    <name type="scientific">Kitasatospora atroaurantiaca</name>
    <dbReference type="NCBI Taxonomy" id="285545"/>
    <lineage>
        <taxon>Bacteria</taxon>
        <taxon>Bacillati</taxon>
        <taxon>Actinomycetota</taxon>
        <taxon>Actinomycetes</taxon>
        <taxon>Kitasatosporales</taxon>
        <taxon>Streptomycetaceae</taxon>
        <taxon>Kitasatospora</taxon>
    </lineage>
</organism>
<protein>
    <submittedName>
        <fullName evidence="3">Surfactin synthase thioesterase subunit</fullName>
    </submittedName>
</protein>
<dbReference type="SUPFAM" id="SSF53474">
    <property type="entry name" value="alpha/beta-Hydrolases"/>
    <property type="match status" value="1"/>
</dbReference>
<dbReference type="GO" id="GO:0008610">
    <property type="term" value="P:lipid biosynthetic process"/>
    <property type="evidence" value="ECO:0007669"/>
    <property type="project" value="TreeGrafter"/>
</dbReference>
<dbReference type="InterPro" id="IPR012223">
    <property type="entry name" value="TEII"/>
</dbReference>
<comment type="caution">
    <text evidence="3">The sequence shown here is derived from an EMBL/GenBank/DDBJ whole genome shotgun (WGS) entry which is preliminary data.</text>
</comment>
<dbReference type="AlphaFoldDB" id="A0A561EVH0"/>
<comment type="similarity">
    <text evidence="1">Belongs to the thioesterase family.</text>
</comment>
<dbReference type="EMBL" id="VIVR01000001">
    <property type="protein sequence ID" value="TWE19607.1"/>
    <property type="molecule type" value="Genomic_DNA"/>
</dbReference>
<gene>
    <name evidence="3" type="ORF">FB465_4726</name>
</gene>
<evidence type="ECO:0000313" key="4">
    <source>
        <dbReference type="Proteomes" id="UP000318416"/>
    </source>
</evidence>
<dbReference type="InterPro" id="IPR001031">
    <property type="entry name" value="Thioesterase"/>
</dbReference>
<accession>A0A561EVH0</accession>
<evidence type="ECO:0000313" key="3">
    <source>
        <dbReference type="EMBL" id="TWE19607.1"/>
    </source>
</evidence>
<reference evidence="3 4" key="1">
    <citation type="submission" date="2019-06" db="EMBL/GenBank/DDBJ databases">
        <title>Sequencing the genomes of 1000 actinobacteria strains.</title>
        <authorList>
            <person name="Klenk H.-P."/>
        </authorList>
    </citation>
    <scope>NUCLEOTIDE SEQUENCE [LARGE SCALE GENOMIC DNA]</scope>
    <source>
        <strain evidence="3 4">DSM 41649</strain>
    </source>
</reference>
<dbReference type="PANTHER" id="PTHR11487:SF0">
    <property type="entry name" value="S-ACYL FATTY ACID SYNTHASE THIOESTERASE, MEDIUM CHAIN"/>
    <property type="match status" value="1"/>
</dbReference>
<dbReference type="OrthoDB" id="3872750at2"/>
<dbReference type="Proteomes" id="UP000318416">
    <property type="component" value="Unassembled WGS sequence"/>
</dbReference>